<evidence type="ECO:0000313" key="2">
    <source>
        <dbReference type="EMBL" id="MSB51059.1"/>
    </source>
</evidence>
<protein>
    <submittedName>
        <fullName evidence="2">Uncharacterized protein</fullName>
    </submittedName>
</protein>
<organism evidence="2 3">
    <name type="scientific">Flavonifractor plautii</name>
    <name type="common">Fusobacterium plautii</name>
    <dbReference type="NCBI Taxonomy" id="292800"/>
    <lineage>
        <taxon>Bacteria</taxon>
        <taxon>Bacillati</taxon>
        <taxon>Bacillota</taxon>
        <taxon>Clostridia</taxon>
        <taxon>Eubacteriales</taxon>
        <taxon>Oscillospiraceae</taxon>
        <taxon>Flavonifractor</taxon>
    </lineage>
</organism>
<evidence type="ECO:0000313" key="1">
    <source>
        <dbReference type="EMBL" id="MDB7932307.1"/>
    </source>
</evidence>
<proteinExistence type="predicted"/>
<comment type="caution">
    <text evidence="2">The sequence shown here is derived from an EMBL/GenBank/DDBJ whole genome shotgun (WGS) entry which is preliminary data.</text>
</comment>
<dbReference type="EMBL" id="WKPO01000054">
    <property type="protein sequence ID" value="MSB51059.1"/>
    <property type="molecule type" value="Genomic_DNA"/>
</dbReference>
<accession>A0A6I2RVC3</accession>
<evidence type="ECO:0000313" key="3">
    <source>
        <dbReference type="Proteomes" id="UP000429811"/>
    </source>
</evidence>
<reference evidence="2 3" key="1">
    <citation type="journal article" date="2019" name="Nat. Med.">
        <title>A library of human gut bacterial isolates paired with longitudinal multiomics data enables mechanistic microbiome research.</title>
        <authorList>
            <person name="Poyet M."/>
            <person name="Groussin M."/>
            <person name="Gibbons S.M."/>
            <person name="Avila-Pacheco J."/>
            <person name="Jiang X."/>
            <person name="Kearney S.M."/>
            <person name="Perrotta A.R."/>
            <person name="Berdy B."/>
            <person name="Zhao S."/>
            <person name="Lieberman T.D."/>
            <person name="Swanson P.K."/>
            <person name="Smith M."/>
            <person name="Roesemann S."/>
            <person name="Alexander J.E."/>
            <person name="Rich S.A."/>
            <person name="Livny J."/>
            <person name="Vlamakis H."/>
            <person name="Clish C."/>
            <person name="Bullock K."/>
            <person name="Deik A."/>
            <person name="Scott J."/>
            <person name="Pierce K.A."/>
            <person name="Xavier R.J."/>
            <person name="Alm E.J."/>
        </authorList>
    </citation>
    <scope>NUCLEOTIDE SEQUENCE [LARGE SCALE GENOMIC DNA]</scope>
    <source>
        <strain evidence="2 3">BIOML-A5</strain>
    </source>
</reference>
<reference evidence="1" key="2">
    <citation type="submission" date="2023-01" db="EMBL/GenBank/DDBJ databases">
        <title>Human gut microbiome strain richness.</title>
        <authorList>
            <person name="Chen-Liaw A."/>
        </authorList>
    </citation>
    <scope>NUCLEOTIDE SEQUENCE</scope>
    <source>
        <strain evidence="1">1001287st1_F4_1001285I_161205</strain>
    </source>
</reference>
<dbReference type="RefSeq" id="WP_154251006.1">
    <property type="nucleotide sequence ID" value="NZ_CP095094.1"/>
</dbReference>
<dbReference type="AlphaFoldDB" id="A0A6I2RVC3"/>
<dbReference type="EMBL" id="JAQLWV010000004">
    <property type="protein sequence ID" value="MDB7932307.1"/>
    <property type="molecule type" value="Genomic_DNA"/>
</dbReference>
<dbReference type="Proteomes" id="UP000429811">
    <property type="component" value="Unassembled WGS sequence"/>
</dbReference>
<gene>
    <name evidence="2" type="ORF">GKE90_20620</name>
    <name evidence="1" type="ORF">PNE06_04395</name>
</gene>
<name>A0A6I2RVC3_FLAPL</name>
<sequence length="123" mass="13953">MRYEDHVLECKRLGCLQAQRIFEGVSPLPGRHILLLSWLFDGLNIHHFITDGALFKFLTSPAERVAMPFASAKVAKASNSARLYLRLALLSKMYYSVNLVRETSKALWIKFGSSQIELLQSVL</sequence>
<dbReference type="Proteomes" id="UP001211173">
    <property type="component" value="Unassembled WGS sequence"/>
</dbReference>